<dbReference type="Gene3D" id="3.90.226.10">
    <property type="entry name" value="2-enoyl-CoA Hydratase, Chain A, domain 1"/>
    <property type="match status" value="1"/>
</dbReference>
<dbReference type="GO" id="GO:0006515">
    <property type="term" value="P:protein quality control for misfolded or incompletely synthesized proteins"/>
    <property type="evidence" value="ECO:0007669"/>
    <property type="project" value="TreeGrafter"/>
</dbReference>
<dbReference type="CDD" id="cd07016">
    <property type="entry name" value="S14_ClpP_1"/>
    <property type="match status" value="1"/>
</dbReference>
<dbReference type="HOGENOM" id="CLU_052762_2_1_9"/>
<reference evidence="7 8" key="1">
    <citation type="journal article" date="2002" name="Proc. Natl. Acad. Sci. U.S.A.">
        <title>Genome sequence of a serotype M3 strain of group A Streptococcus: phage-encoded toxins, the high-virulence phenotype, and clone emergence.</title>
        <authorList>
            <person name="Beres S.B."/>
            <person name="Sylva G.L."/>
            <person name="Barbian K.D."/>
            <person name="Lei B."/>
            <person name="Hoff J.S."/>
            <person name="Mammarella N.D."/>
            <person name="Liu M.Y."/>
            <person name="Smoot J.C."/>
            <person name="Porcella S.F."/>
            <person name="Parkins L.D."/>
            <person name="Campbell D.S."/>
            <person name="Smith T.M."/>
            <person name="McCormick J.K."/>
            <person name="Leung D.Y."/>
            <person name="Schlievert P.M."/>
            <person name="Musser J.M."/>
        </authorList>
    </citation>
    <scope>NUCLEOTIDE SEQUENCE [LARGE SCALE GENOMIC DNA]</scope>
    <source>
        <strain evidence="8">ATCC BAA-595 / MGAS315</strain>
    </source>
</reference>
<dbReference type="PRINTS" id="PR00127">
    <property type="entry name" value="CLPPROTEASEP"/>
</dbReference>
<evidence type="ECO:0000313" key="7">
    <source>
        <dbReference type="EMBL" id="AAM79319.1"/>
    </source>
</evidence>
<evidence type="ECO:0000256" key="1">
    <source>
        <dbReference type="ARBA" id="ARBA00007039"/>
    </source>
</evidence>
<evidence type="ECO:0000256" key="6">
    <source>
        <dbReference type="RuleBase" id="RU003567"/>
    </source>
</evidence>
<evidence type="ECO:0000256" key="5">
    <source>
        <dbReference type="ARBA" id="ARBA00022825"/>
    </source>
</evidence>
<dbReference type="AlphaFoldDB" id="A0A0H2UUD6"/>
<dbReference type="GO" id="GO:0004176">
    <property type="term" value="F:ATP-dependent peptidase activity"/>
    <property type="evidence" value="ECO:0007669"/>
    <property type="project" value="InterPro"/>
</dbReference>
<evidence type="ECO:0000256" key="3">
    <source>
        <dbReference type="ARBA" id="ARBA00022670"/>
    </source>
</evidence>
<dbReference type="GO" id="GO:0051117">
    <property type="term" value="F:ATPase binding"/>
    <property type="evidence" value="ECO:0007669"/>
    <property type="project" value="TreeGrafter"/>
</dbReference>
<keyword evidence="5" id="KW-0720">Serine protease</keyword>
<dbReference type="InterPro" id="IPR023562">
    <property type="entry name" value="ClpP/TepA"/>
</dbReference>
<dbReference type="KEGG" id="spg:SpyM3_0712"/>
<dbReference type="PANTHER" id="PTHR10381">
    <property type="entry name" value="ATP-DEPENDENT CLP PROTEASE PROTEOLYTIC SUBUNIT"/>
    <property type="match status" value="1"/>
</dbReference>
<gene>
    <name evidence="7" type="ordered locus">SpyM3_0712</name>
</gene>
<dbReference type="NCBIfam" id="NF045542">
    <property type="entry name" value="Clp_rel_HeadMat"/>
    <property type="match status" value="1"/>
</dbReference>
<dbReference type="InterPro" id="IPR029045">
    <property type="entry name" value="ClpP/crotonase-like_dom_sf"/>
</dbReference>
<dbReference type="Proteomes" id="UP000000564">
    <property type="component" value="Chromosome"/>
</dbReference>
<name>A0A0H2UUD6_STRP3</name>
<dbReference type="GO" id="GO:0009368">
    <property type="term" value="C:endopeptidase Clp complex"/>
    <property type="evidence" value="ECO:0007669"/>
    <property type="project" value="TreeGrafter"/>
</dbReference>
<accession>A0A0H2UUD6</accession>
<sequence length="268" mass="29689">MKKLKLNGPVVSEGDKWYYDWWEKPCITAKQVHDFLDSAGGEDIQVRLNSGGGEVFVGSEIYSALKDYPGNVEVVITGLAASIASIIMLAGDVIKASPMAQIMIHNASWGSYGDYRQLKHDSEVVENASISLAGMYAQKTGKQETEIRELLDAETWFTANSAKEIGLIDDILYNEMPSLVAGIDMVPKDKIEEFKNMVAHEKAQTNQQNDDFEARVKAIVEPMINDFKNRPVSELKVSIDADELTEVIGDAVTEIKEKSSSPFAKFIF</sequence>
<evidence type="ECO:0000256" key="2">
    <source>
        <dbReference type="ARBA" id="ARBA00022490"/>
    </source>
</evidence>
<evidence type="ECO:0000256" key="4">
    <source>
        <dbReference type="ARBA" id="ARBA00022801"/>
    </source>
</evidence>
<dbReference type="RefSeq" id="WP_011017382.1">
    <property type="nucleotide sequence ID" value="NC_004070.1"/>
</dbReference>
<evidence type="ECO:0000313" key="8">
    <source>
        <dbReference type="Proteomes" id="UP000000564"/>
    </source>
</evidence>
<dbReference type="GO" id="GO:0004252">
    <property type="term" value="F:serine-type endopeptidase activity"/>
    <property type="evidence" value="ECO:0007669"/>
    <property type="project" value="InterPro"/>
</dbReference>
<dbReference type="Pfam" id="PF00574">
    <property type="entry name" value="CLP_protease"/>
    <property type="match status" value="1"/>
</dbReference>
<keyword evidence="4" id="KW-0378">Hydrolase</keyword>
<keyword evidence="2" id="KW-0963">Cytoplasm</keyword>
<dbReference type="InterPro" id="IPR001907">
    <property type="entry name" value="ClpP"/>
</dbReference>
<dbReference type="EMBL" id="AE014074">
    <property type="protein sequence ID" value="AAM79319.1"/>
    <property type="molecule type" value="Genomic_DNA"/>
</dbReference>
<comment type="similarity">
    <text evidence="1 6">Belongs to the peptidase S14 family.</text>
</comment>
<dbReference type="PANTHER" id="PTHR10381:SF70">
    <property type="entry name" value="ATP-DEPENDENT CLP PROTEASE PROTEOLYTIC SUBUNIT"/>
    <property type="match status" value="1"/>
</dbReference>
<proteinExistence type="inferred from homology"/>
<dbReference type="SUPFAM" id="SSF52096">
    <property type="entry name" value="ClpP/crotonase"/>
    <property type="match status" value="1"/>
</dbReference>
<protein>
    <recommendedName>
        <fullName evidence="6">ATP-dependent Clp protease proteolytic subunit</fullName>
    </recommendedName>
</protein>
<organism evidence="7 8">
    <name type="scientific">Streptococcus pyogenes serotype M3 (strain ATCC BAA-595 / MGAS315)</name>
    <dbReference type="NCBI Taxonomy" id="198466"/>
    <lineage>
        <taxon>Bacteria</taxon>
        <taxon>Bacillati</taxon>
        <taxon>Bacillota</taxon>
        <taxon>Bacilli</taxon>
        <taxon>Lactobacillales</taxon>
        <taxon>Streptococcaceae</taxon>
        <taxon>Streptococcus</taxon>
    </lineage>
</organism>
<keyword evidence="3" id="KW-0645">Protease</keyword>